<keyword evidence="11" id="KW-0496">Mitochondrion</keyword>
<dbReference type="PROSITE" id="PS00911">
    <property type="entry name" value="DHODEHASE_1"/>
    <property type="match status" value="1"/>
</dbReference>
<dbReference type="EC" id="1.3.5.2" evidence="4 11"/>
<dbReference type="Proteomes" id="UP000823046">
    <property type="component" value="Unassembled WGS sequence"/>
</dbReference>
<feature type="compositionally biased region" description="Low complexity" evidence="12">
    <location>
        <begin position="447"/>
        <end position="511"/>
    </location>
</feature>
<evidence type="ECO:0000313" key="15">
    <source>
        <dbReference type="Proteomes" id="UP000823046"/>
    </source>
</evidence>
<evidence type="ECO:0000313" key="14">
    <source>
        <dbReference type="EMBL" id="KAF8819943.1"/>
    </source>
</evidence>
<dbReference type="EMBL" id="JADAQX010000541">
    <property type="protein sequence ID" value="KAF8819943.1"/>
    <property type="molecule type" value="Genomic_DNA"/>
</dbReference>
<dbReference type="NCBIfam" id="TIGR01036">
    <property type="entry name" value="pyrD_sub2"/>
    <property type="match status" value="1"/>
</dbReference>
<accession>A0ABQ7J7H3</accession>
<protein>
    <recommendedName>
        <fullName evidence="5 11">Dihydroorotate dehydrogenase (quinone), mitochondrial</fullName>
        <shortName evidence="11">DHOdehase</shortName>
        <ecNumber evidence="4 11">1.3.5.2</ecNumber>
    </recommendedName>
</protein>
<name>A0ABQ7J7H3_9APIC</name>
<dbReference type="InterPro" id="IPR050074">
    <property type="entry name" value="DHO_dehydrogenase"/>
</dbReference>
<feature type="compositionally biased region" description="Low complexity" evidence="12">
    <location>
        <begin position="430"/>
        <end position="439"/>
    </location>
</feature>
<dbReference type="CDD" id="cd04738">
    <property type="entry name" value="DHOD_2_like"/>
    <property type="match status" value="1"/>
</dbReference>
<comment type="pathway">
    <text evidence="2 11">Pyrimidine metabolism; UMP biosynthesis via de novo pathway; orotate from (S)-dihydroorotate (quinone route): step 1/1.</text>
</comment>
<dbReference type="PANTHER" id="PTHR48109:SF4">
    <property type="entry name" value="DIHYDROOROTATE DEHYDROGENASE (QUINONE), MITOCHONDRIAL"/>
    <property type="match status" value="1"/>
</dbReference>
<keyword evidence="11" id="KW-0999">Mitochondrion inner membrane</keyword>
<feature type="domain" description="Dihydroorotate dehydrogenase catalytic" evidence="13">
    <location>
        <begin position="243"/>
        <end position="402"/>
    </location>
</feature>
<dbReference type="Pfam" id="PF01180">
    <property type="entry name" value="DHO_dh"/>
    <property type="match status" value="2"/>
</dbReference>
<dbReference type="PROSITE" id="PS00912">
    <property type="entry name" value="DHODEHASE_2"/>
    <property type="match status" value="1"/>
</dbReference>
<evidence type="ECO:0000256" key="9">
    <source>
        <dbReference type="ARBA" id="ARBA00023136"/>
    </source>
</evidence>
<dbReference type="SUPFAM" id="SSF51395">
    <property type="entry name" value="FMN-linked oxidoreductases"/>
    <property type="match status" value="2"/>
</dbReference>
<keyword evidence="6 11" id="KW-0285">Flavoprotein</keyword>
<evidence type="ECO:0000256" key="7">
    <source>
        <dbReference type="ARBA" id="ARBA00022643"/>
    </source>
</evidence>
<comment type="similarity">
    <text evidence="3 11">Belongs to the dihydroorotate dehydrogenase family. Type 2 subfamily.</text>
</comment>
<evidence type="ECO:0000256" key="1">
    <source>
        <dbReference type="ARBA" id="ARBA00004370"/>
    </source>
</evidence>
<evidence type="ECO:0000256" key="5">
    <source>
        <dbReference type="ARBA" id="ARBA00017599"/>
    </source>
</evidence>
<evidence type="ECO:0000256" key="3">
    <source>
        <dbReference type="ARBA" id="ARBA00005359"/>
    </source>
</evidence>
<dbReference type="Gene3D" id="3.20.20.70">
    <property type="entry name" value="Aldolase class I"/>
    <property type="match status" value="2"/>
</dbReference>
<dbReference type="InterPro" id="IPR005720">
    <property type="entry name" value="Dihydroorotate_DH_cat"/>
</dbReference>
<keyword evidence="8 11" id="KW-0560">Oxidoreductase</keyword>
<comment type="subcellular location">
    <subcellularLocation>
        <location evidence="1">Membrane</location>
    </subcellularLocation>
    <subcellularLocation>
        <location evidence="11">Mitochondrion inner membrane</location>
        <topology evidence="11">Single-pass membrane protein</topology>
    </subcellularLocation>
</comment>
<dbReference type="InterPro" id="IPR001295">
    <property type="entry name" value="Dihydroorotate_DH_CS"/>
</dbReference>
<evidence type="ECO:0000256" key="2">
    <source>
        <dbReference type="ARBA" id="ARBA00005161"/>
    </source>
</evidence>
<gene>
    <name evidence="14" type="ORF">IE077_003775</name>
</gene>
<organism evidence="14 15">
    <name type="scientific">Cardiosporidium cionae</name>
    <dbReference type="NCBI Taxonomy" id="476202"/>
    <lineage>
        <taxon>Eukaryota</taxon>
        <taxon>Sar</taxon>
        <taxon>Alveolata</taxon>
        <taxon>Apicomplexa</taxon>
        <taxon>Aconoidasida</taxon>
        <taxon>Nephromycida</taxon>
        <taxon>Cardiosporidium</taxon>
    </lineage>
</organism>
<dbReference type="InterPro" id="IPR013785">
    <property type="entry name" value="Aldolase_TIM"/>
</dbReference>
<evidence type="ECO:0000256" key="10">
    <source>
        <dbReference type="ARBA" id="ARBA00048639"/>
    </source>
</evidence>
<keyword evidence="15" id="KW-1185">Reference proteome</keyword>
<sequence>MAYLLKKPQSLLNRLPFSSYVLNVSRHCFLCTNHVSSFQCSTLSLPSPGGMSKTKQIEAFSRCLPSSTSAALLYQRIHIPPSDACISLSFLPHCYISRCNRPMLSPAMHVVHLNEESSYRRYFCTGTSPFTATENRFANRTVAQVRSPGAYIPFDQEAAEERHRQNVNSEALHKKRILLGAGCFAFAIYFISQLKEVDFWFYSLATEVMCRWVDPETAHNWVIWLAGHDLLPLDVYKDDSAMRVTIKGLEFPNPIGLAAGFDKNAKGPLSFLKMGFGFVEIGTVTPLPQEGNPKPRIFRLREDRAVINRCGFNGEGVDVVEKRLKHISKERWKNNLTLRNIIGVNVGKNKTTQIAADDIQYALDHLGRYGDYVVINVSSPNTPGLRDLQAKAALTQLVETAQASLTALESSHKSTQFPSSSPSSPPSTSPPSSSTSSPSSSPPSTSPPSSSTSPSPSISPPSSSTSPPSSSTSSPSSSPPSSSTSSSPPSSSTSSSPSTSSPPSSSTSPLPSTSPPPSTSPLHQPKIYTRTIIDDETSQKKYFYEEETQKIHSFSNFPNQQRGRPLLFIKVAPDLTYEQKKDIADVISRPSILSNSLKEETGGLSGAPLKELSTACVEDFYKLTNGNIAIIACGGVETGEDALEKVEAGASLIQIYTSMIYGGPSTVRRIKNELSYLLYKKGYHSLESAVGQKFKKKTQFIKAPTFD</sequence>
<feature type="domain" description="Dihydroorotate dehydrogenase catalytic" evidence="13">
    <location>
        <begin position="563"/>
        <end position="677"/>
    </location>
</feature>
<evidence type="ECO:0000256" key="8">
    <source>
        <dbReference type="ARBA" id="ARBA00023002"/>
    </source>
</evidence>
<evidence type="ECO:0000259" key="13">
    <source>
        <dbReference type="Pfam" id="PF01180"/>
    </source>
</evidence>
<comment type="cofactor">
    <cofactor evidence="11">
        <name>FMN</name>
        <dbReference type="ChEBI" id="CHEBI:58210"/>
    </cofactor>
    <text evidence="11">Binds 1 FMN per subunit.</text>
</comment>
<reference evidence="14 15" key="1">
    <citation type="journal article" date="2020" name="bioRxiv">
        <title>Metabolic contributions of an alphaproteobacterial endosymbiont in the apicomplexan Cardiosporidium cionae.</title>
        <authorList>
            <person name="Hunter E.S."/>
            <person name="Paight C.J."/>
            <person name="Lane C.E."/>
        </authorList>
    </citation>
    <scope>NUCLEOTIDE SEQUENCE [LARGE SCALE GENOMIC DNA]</scope>
    <source>
        <strain evidence="14">ESH_2018</strain>
    </source>
</reference>
<keyword evidence="7 11" id="KW-0288">FMN</keyword>
<evidence type="ECO:0000256" key="11">
    <source>
        <dbReference type="RuleBase" id="RU361255"/>
    </source>
</evidence>
<feature type="compositionally biased region" description="Polar residues" evidence="12">
    <location>
        <begin position="407"/>
        <end position="417"/>
    </location>
</feature>
<comment type="catalytic activity">
    <reaction evidence="10 11">
        <text>(S)-dihydroorotate + a quinone = orotate + a quinol</text>
        <dbReference type="Rhea" id="RHEA:30187"/>
        <dbReference type="ChEBI" id="CHEBI:24646"/>
        <dbReference type="ChEBI" id="CHEBI:30839"/>
        <dbReference type="ChEBI" id="CHEBI:30864"/>
        <dbReference type="ChEBI" id="CHEBI:132124"/>
        <dbReference type="EC" id="1.3.5.2"/>
    </reaction>
</comment>
<proteinExistence type="inferred from homology"/>
<evidence type="ECO:0000256" key="6">
    <source>
        <dbReference type="ARBA" id="ARBA00022630"/>
    </source>
</evidence>
<evidence type="ECO:0000256" key="4">
    <source>
        <dbReference type="ARBA" id="ARBA00012791"/>
    </source>
</evidence>
<dbReference type="InterPro" id="IPR005719">
    <property type="entry name" value="Dihydroorotate_DH_2"/>
</dbReference>
<dbReference type="PANTHER" id="PTHR48109">
    <property type="entry name" value="DIHYDROOROTATE DEHYDROGENASE (QUINONE), MITOCHONDRIAL-RELATED"/>
    <property type="match status" value="1"/>
</dbReference>
<keyword evidence="9" id="KW-0472">Membrane</keyword>
<comment type="caution">
    <text evidence="14">The sequence shown here is derived from an EMBL/GenBank/DDBJ whole genome shotgun (WGS) entry which is preliminary data.</text>
</comment>
<feature type="region of interest" description="Disordered" evidence="12">
    <location>
        <begin position="407"/>
        <end position="526"/>
    </location>
</feature>
<evidence type="ECO:0000256" key="12">
    <source>
        <dbReference type="SAM" id="MobiDB-lite"/>
    </source>
</evidence>